<organism evidence="2 3">
    <name type="scientific">Prorocentrum cordatum</name>
    <dbReference type="NCBI Taxonomy" id="2364126"/>
    <lineage>
        <taxon>Eukaryota</taxon>
        <taxon>Sar</taxon>
        <taxon>Alveolata</taxon>
        <taxon>Dinophyceae</taxon>
        <taxon>Prorocentrales</taxon>
        <taxon>Prorocentraceae</taxon>
        <taxon>Prorocentrum</taxon>
    </lineage>
</organism>
<accession>A0ABN9XWD9</accession>
<reference evidence="2" key="1">
    <citation type="submission" date="2023-10" db="EMBL/GenBank/DDBJ databases">
        <authorList>
            <person name="Chen Y."/>
            <person name="Shah S."/>
            <person name="Dougan E. K."/>
            <person name="Thang M."/>
            <person name="Chan C."/>
        </authorList>
    </citation>
    <scope>NUCLEOTIDE SEQUENCE [LARGE SCALE GENOMIC DNA]</scope>
</reference>
<proteinExistence type="predicted"/>
<name>A0ABN9XWD9_9DINO</name>
<feature type="region of interest" description="Disordered" evidence="1">
    <location>
        <begin position="954"/>
        <end position="999"/>
    </location>
</feature>
<evidence type="ECO:0008006" key="4">
    <source>
        <dbReference type="Google" id="ProtNLM"/>
    </source>
</evidence>
<comment type="caution">
    <text evidence="2">The sequence shown here is derived from an EMBL/GenBank/DDBJ whole genome shotgun (WGS) entry which is preliminary data.</text>
</comment>
<evidence type="ECO:0000256" key="1">
    <source>
        <dbReference type="SAM" id="MobiDB-lite"/>
    </source>
</evidence>
<protein>
    <recommendedName>
        <fullName evidence="4">Integrase catalytic domain-containing protein</fullName>
    </recommendedName>
</protein>
<gene>
    <name evidence="2" type="ORF">PCOR1329_LOCUS79292</name>
</gene>
<keyword evidence="3" id="KW-1185">Reference proteome</keyword>
<dbReference type="Proteomes" id="UP001189429">
    <property type="component" value="Unassembled WGS sequence"/>
</dbReference>
<dbReference type="EMBL" id="CAUYUJ010021117">
    <property type="protein sequence ID" value="CAK0902792.1"/>
    <property type="molecule type" value="Genomic_DNA"/>
</dbReference>
<evidence type="ECO:0000313" key="3">
    <source>
        <dbReference type="Proteomes" id="UP001189429"/>
    </source>
</evidence>
<feature type="compositionally biased region" description="Polar residues" evidence="1">
    <location>
        <begin position="971"/>
        <end position="987"/>
    </location>
</feature>
<sequence>MDCAASVDPDVASLTGDSLKNLLDLNNSISVITAQGDLAEFADEDGAKKLITVLEQSGFSKSDFRELPRTYDAFYQEMQLQTRGGPRDTNLGMCVIGMFVGISGWQQTDNSSTITIQYADPRGTTANPVVGPGLPRSASPRAGFASELETSVEIYMTTEIEIPQVEEIMFGESGRRTSICVEDLGVYDKELIRIDEPAATEEVVLANITYHSDHESMSIFRKPTLQRIEKLMKDYAVRGVAGAATHELAYRTDPTKCGLGRAIDESEAAPVRQRKVTREFCVRSDLIDIQIAEAEGSVKHIVSATGRITATHDDQGQPADVADVWKGCSCFSKPPEAVRRLKTFGVTAEVLDVVDKLEVLDVSGTRQTYDGTLMVMVIIVDDSSFIVIVPTSAVRSVSGVEALTCFTQGWVERTIDFLKDHCQKVNREIQITKKNDPTIWKATLANTCNNQIKRKSFIPYHYVIGRTRHQSYCGVPILVTPEQFRHASRAESGMIESQNLVKQLARRDRKRLFMEDIDLDRQRMNQRKELKGTRYESQHAPVDDANNDDEDLAVYIRNQTHDASLARRTEKARSKQPLAKKGKELRHLHAEWKSTFNASDEAEWEKWIKYDTVGFPTNECLKAIDPSEVLPKRKLHTDKNEATNGSISYDYHPLQAKTRNTVPGYKDKQLLTGELKTNAPTRTDAATAIILQETASNPDWTLEQRDAGLAFLNGRRLDETSRISCTQKEHAEIIERIPLGATRRKQKESKITADERQAMHRVDGQVQWLVRPTKMDLAFNLAGFNILTADHENDKFDRGEPAKAVAETRHQPKGERGEHYRAKYPKRVGPARQQYVTDGYTYYNRGVGRRRTTPAKFCTIEDMVDRHRLGAAHRRRQLPELLEKPTTVFAPAEEGLIEWRDDVMQGQTLAGGSGKRLDTDGPSSVALQAERAAKSKTTDVKQHVYDKETVKPTENHPILDQDTCEHGPEWLTTQGSNQCKSKVQGASPSVERPGHTRVG</sequence>
<feature type="compositionally biased region" description="Basic and acidic residues" evidence="1">
    <location>
        <begin position="954"/>
        <end position="968"/>
    </location>
</feature>
<evidence type="ECO:0000313" key="2">
    <source>
        <dbReference type="EMBL" id="CAK0902792.1"/>
    </source>
</evidence>